<evidence type="ECO:0000313" key="6">
    <source>
        <dbReference type="Proteomes" id="UP001201262"/>
    </source>
</evidence>
<dbReference type="Pfam" id="PF08628">
    <property type="entry name" value="Nexin_C"/>
    <property type="match status" value="1"/>
</dbReference>
<evidence type="ECO:0000256" key="3">
    <source>
        <dbReference type="SAM" id="Phobius"/>
    </source>
</evidence>
<keyword evidence="3" id="KW-1133">Transmembrane helix</keyword>
<dbReference type="PANTHER" id="PTHR22775">
    <property type="entry name" value="SORTING NEXIN"/>
    <property type="match status" value="1"/>
</dbReference>
<dbReference type="PANTHER" id="PTHR22775:SF47">
    <property type="entry name" value="MEIOTICALLY UP-REGULATED GENE 122 PROTEIN"/>
    <property type="match status" value="1"/>
</dbReference>
<feature type="compositionally biased region" description="Polar residues" evidence="2">
    <location>
        <begin position="669"/>
        <end position="684"/>
    </location>
</feature>
<comment type="similarity">
    <text evidence="1">Belongs to the sorting nexin family.</text>
</comment>
<feature type="compositionally biased region" description="Basic and acidic residues" evidence="2">
    <location>
        <begin position="749"/>
        <end position="777"/>
    </location>
</feature>
<proteinExistence type="inferred from homology"/>
<dbReference type="RefSeq" id="XP_046070842.1">
    <property type="nucleotide sequence ID" value="XM_046211333.1"/>
</dbReference>
<name>A0AAD4KN76_9EURO</name>
<evidence type="ECO:0000256" key="2">
    <source>
        <dbReference type="SAM" id="MobiDB-lite"/>
    </source>
</evidence>
<dbReference type="GO" id="GO:0035091">
    <property type="term" value="F:phosphatidylinositol binding"/>
    <property type="evidence" value="ECO:0007669"/>
    <property type="project" value="InterPro"/>
</dbReference>
<feature type="region of interest" description="Disordered" evidence="2">
    <location>
        <begin position="698"/>
        <end position="719"/>
    </location>
</feature>
<dbReference type="Gene3D" id="3.30.1520.10">
    <property type="entry name" value="Phox-like domain"/>
    <property type="match status" value="1"/>
</dbReference>
<feature type="domain" description="PXA" evidence="4">
    <location>
        <begin position="154"/>
        <end position="336"/>
    </location>
</feature>
<feature type="region of interest" description="Disordered" evidence="2">
    <location>
        <begin position="355"/>
        <end position="387"/>
    </location>
</feature>
<evidence type="ECO:0000313" key="5">
    <source>
        <dbReference type="EMBL" id="KAH8695904.1"/>
    </source>
</evidence>
<dbReference type="InterPro" id="IPR036871">
    <property type="entry name" value="PX_dom_sf"/>
</dbReference>
<feature type="region of interest" description="Disordered" evidence="2">
    <location>
        <begin position="749"/>
        <end position="785"/>
    </location>
</feature>
<organism evidence="5 6">
    <name type="scientific">Talaromyces proteolyticus</name>
    <dbReference type="NCBI Taxonomy" id="1131652"/>
    <lineage>
        <taxon>Eukaryota</taxon>
        <taxon>Fungi</taxon>
        <taxon>Dikarya</taxon>
        <taxon>Ascomycota</taxon>
        <taxon>Pezizomycotina</taxon>
        <taxon>Eurotiomycetes</taxon>
        <taxon>Eurotiomycetidae</taxon>
        <taxon>Eurotiales</taxon>
        <taxon>Trichocomaceae</taxon>
        <taxon>Talaromyces</taxon>
        <taxon>Talaromyces sect. Bacilispori</taxon>
    </lineage>
</organism>
<dbReference type="CDD" id="cd06093">
    <property type="entry name" value="PX_domain"/>
    <property type="match status" value="1"/>
</dbReference>
<dbReference type="AlphaFoldDB" id="A0AAD4KN76"/>
<dbReference type="Proteomes" id="UP001201262">
    <property type="component" value="Unassembled WGS sequence"/>
</dbReference>
<dbReference type="Pfam" id="PF02194">
    <property type="entry name" value="PXA"/>
    <property type="match status" value="1"/>
</dbReference>
<comment type="caution">
    <text evidence="5">The sequence shown here is derived from an EMBL/GenBank/DDBJ whole genome shotgun (WGS) entry which is preliminary data.</text>
</comment>
<accession>A0AAD4KN76</accession>
<reference evidence="5" key="1">
    <citation type="submission" date="2021-12" db="EMBL/GenBank/DDBJ databases">
        <title>Convergent genome expansion in fungi linked to evolution of root-endophyte symbiosis.</title>
        <authorList>
            <consortium name="DOE Joint Genome Institute"/>
            <person name="Ke Y.-H."/>
            <person name="Bonito G."/>
            <person name="Liao H.-L."/>
            <person name="Looney B."/>
            <person name="Rojas-Flechas A."/>
            <person name="Nash J."/>
            <person name="Hameed K."/>
            <person name="Schadt C."/>
            <person name="Martin F."/>
            <person name="Crous P.W."/>
            <person name="Miettinen O."/>
            <person name="Magnuson J.K."/>
            <person name="Labbe J."/>
            <person name="Jacobson D."/>
            <person name="Doktycz M.J."/>
            <person name="Veneault-Fourrey C."/>
            <person name="Kuo A."/>
            <person name="Mondo S."/>
            <person name="Calhoun S."/>
            <person name="Riley R."/>
            <person name="Ohm R."/>
            <person name="LaButti K."/>
            <person name="Andreopoulos B."/>
            <person name="Pangilinan J."/>
            <person name="Nolan M."/>
            <person name="Tritt A."/>
            <person name="Clum A."/>
            <person name="Lipzen A."/>
            <person name="Daum C."/>
            <person name="Barry K."/>
            <person name="Grigoriev I.V."/>
            <person name="Vilgalys R."/>
        </authorList>
    </citation>
    <scope>NUCLEOTIDE SEQUENCE</scope>
    <source>
        <strain evidence="5">PMI_201</strain>
    </source>
</reference>
<feature type="compositionally biased region" description="Basic and acidic residues" evidence="2">
    <location>
        <begin position="374"/>
        <end position="386"/>
    </location>
</feature>
<evidence type="ECO:0000256" key="1">
    <source>
        <dbReference type="ARBA" id="ARBA00010883"/>
    </source>
</evidence>
<evidence type="ECO:0000259" key="4">
    <source>
        <dbReference type="PROSITE" id="PS51207"/>
    </source>
</evidence>
<dbReference type="SUPFAM" id="SSF64268">
    <property type="entry name" value="PX domain"/>
    <property type="match status" value="1"/>
</dbReference>
<feature type="region of interest" description="Disordered" evidence="2">
    <location>
        <begin position="649"/>
        <end position="686"/>
    </location>
</feature>
<feature type="transmembrane region" description="Helical" evidence="3">
    <location>
        <begin position="57"/>
        <end position="88"/>
    </location>
</feature>
<dbReference type="GeneID" id="70241620"/>
<dbReference type="SMART" id="SM00313">
    <property type="entry name" value="PXA"/>
    <property type="match status" value="1"/>
</dbReference>
<keyword evidence="3" id="KW-0812">Transmembrane</keyword>
<protein>
    <submittedName>
        <fullName evidence="5">PXA domain-containing protein</fullName>
    </submittedName>
</protein>
<gene>
    <name evidence="5" type="ORF">BGW36DRAFT_297130</name>
</gene>
<dbReference type="EMBL" id="JAJTJA010000007">
    <property type="protein sequence ID" value="KAH8695904.1"/>
    <property type="molecule type" value="Genomic_DNA"/>
</dbReference>
<keyword evidence="6" id="KW-1185">Reference proteome</keyword>
<dbReference type="PROSITE" id="PS51207">
    <property type="entry name" value="PXA"/>
    <property type="match status" value="1"/>
</dbReference>
<feature type="compositionally biased region" description="Basic and acidic residues" evidence="2">
    <location>
        <begin position="659"/>
        <end position="668"/>
    </location>
</feature>
<keyword evidence="3" id="KW-0472">Membrane</keyword>
<dbReference type="InterPro" id="IPR003114">
    <property type="entry name" value="Phox_assoc"/>
</dbReference>
<dbReference type="InterPro" id="IPR013937">
    <property type="entry name" value="Sorting_nexin_C"/>
</dbReference>
<sequence length="949" mass="104438">MDEVNISEYILENEKTAKGTVKDDVADRGELGPWPASASTLTQRVLHYLSTAENETLVIIIGALALVIYIIFGRLGLLLIGLVAGFLFHELWDGVADRESPHGERYSRQVRKRKELGIEVASRLLDWNFRAGDLKLNEDAENASRNDLNFSEFRPATAAALSSLTDAVVTEYVKYWYQPILPAEDSFPLSCRKTLVNFINSLSSHMTRKRSADTFLQFVTNSSSMIIVFLNELSLALETGSTDSTATEDVIKNYLKQYPESNLSNVLSVDQQQKKLKMVADDVLSSFLEPSVYKCEPLRLFFREILAGVVLESVIKSCSQQDFINGWIVHLLQEGEPEILNAIDASLENAPKGKVVSSEAAIDSPRASSSDMPVKLERTESSEKSHSYKMFTEKNVLPDESAAISSPLDIKSEVTGAAIPVEVEPSEGSNSNDGSEFVAVELPERSSSESKSPAYGQQDYAMLSHSLFGASVLIDDGSVPGDKSVMRNKPTAEYSLQIEPVSARQPGWMIFRSYQDFEYLHEGLSTLSRYHNLSFLDRHISLPAWRGQTKYVLAKALEKYLRDVLQYQDLVRSERVRRFLGRDSDWNQAASTASKAGLPLRASSTFENMGKGMLGVLSNAPKGVAGGGKAVLDGMTGVFAGLNKKSTITTPSQPISSHVDLDHQRHPSQDNLGRSHSLSVASETQIDRKLVNQPVVDLTSTAPSSPYIPSADNSADISTDRTITDTLNTTSSALAGPDTSVEKDILESTAHQDNDNDTQHDRHGRKSSHELADKKTDLISASTGSPITEDETRIAVELIFAVINELYTLSSAWNIRRTLLNAAKTYILRPGNPHLESMRLLVQQSMIDSHTSDEAIAAHVSKMRENALPTEEELKIWPPPLNAEESAKLKTDARKLLVERGMPQALMSVMGAVATGEALARVFDCLQIEEVGRGLMFALILQALRALIL</sequence>